<dbReference type="RefSeq" id="WP_117591797.1">
    <property type="nucleotide sequence ID" value="NZ_JAQDEF010000009.1"/>
</dbReference>
<dbReference type="Proteomes" id="UP000285839">
    <property type="component" value="Unassembled WGS sequence"/>
</dbReference>
<evidence type="ECO:0000313" key="5">
    <source>
        <dbReference type="EMBL" id="RGR51403.1"/>
    </source>
</evidence>
<evidence type="ECO:0000313" key="13">
    <source>
        <dbReference type="Proteomes" id="UP000284644"/>
    </source>
</evidence>
<dbReference type="EMBL" id="QSKO01000001">
    <property type="protein sequence ID" value="RHE78599.1"/>
    <property type="molecule type" value="Genomic_DNA"/>
</dbReference>
<evidence type="ECO:0000256" key="1">
    <source>
        <dbReference type="SAM" id="Coils"/>
    </source>
</evidence>
<evidence type="ECO:0000313" key="6">
    <source>
        <dbReference type="EMBL" id="RHE15681.1"/>
    </source>
</evidence>
<name>A0A396FUB2_9FIRM</name>
<comment type="caution">
    <text evidence="3">The sequence shown here is derived from an EMBL/GenBank/DDBJ whole genome shotgun (WGS) entry which is preliminary data.</text>
</comment>
<evidence type="ECO:0000313" key="7">
    <source>
        <dbReference type="EMBL" id="RHE78599.1"/>
    </source>
</evidence>
<protein>
    <submittedName>
        <fullName evidence="3">ATPase P</fullName>
    </submittedName>
</protein>
<dbReference type="AlphaFoldDB" id="A0A396FUB2"/>
<evidence type="ECO:0000313" key="12">
    <source>
        <dbReference type="Proteomes" id="UP000284024"/>
    </source>
</evidence>
<evidence type="ECO:0000313" key="14">
    <source>
        <dbReference type="Proteomes" id="UP000285839"/>
    </source>
</evidence>
<keyword evidence="1" id="KW-0175">Coiled coil</keyword>
<accession>A0A396FUB2</accession>
<dbReference type="EMBL" id="QRUH01000001">
    <property type="protein sequence ID" value="RGR51403.1"/>
    <property type="molecule type" value="Genomic_DNA"/>
</dbReference>
<reference evidence="9 10" key="1">
    <citation type="submission" date="2018-08" db="EMBL/GenBank/DDBJ databases">
        <title>A genome reference for cultivated species of the human gut microbiota.</title>
        <authorList>
            <person name="Zou Y."/>
            <person name="Xue W."/>
            <person name="Luo G."/>
        </authorList>
    </citation>
    <scope>NUCLEOTIDE SEQUENCE [LARGE SCALE GENOMIC DNA]</scope>
    <source>
        <strain evidence="5 14">AF25-21</strain>
        <strain evidence="4 10">AF29-2BH</strain>
        <strain evidence="8 12">AM18-2AC</strain>
        <strain evidence="7 11">AM27-32LB</strain>
        <strain evidence="6 13">AM29-25AC</strain>
        <strain evidence="3 9">OM03-6</strain>
    </source>
</reference>
<feature type="transmembrane region" description="Helical" evidence="2">
    <location>
        <begin position="188"/>
        <end position="211"/>
    </location>
</feature>
<dbReference type="EMBL" id="QRSS01000012">
    <property type="protein sequence ID" value="RGQ04112.1"/>
    <property type="molecule type" value="Genomic_DNA"/>
</dbReference>
<dbReference type="EMBL" id="QSUZ01000002">
    <property type="protein sequence ID" value="RGN89951.1"/>
    <property type="molecule type" value="Genomic_DNA"/>
</dbReference>
<keyword evidence="2" id="KW-0812">Transmembrane</keyword>
<gene>
    <name evidence="8" type="ORF">DW222_04130</name>
    <name evidence="7" type="ORF">DW723_01195</name>
    <name evidence="6" type="ORF">DW767_00545</name>
    <name evidence="5" type="ORF">DWY46_01965</name>
    <name evidence="4" type="ORF">DWZ12_11100</name>
    <name evidence="3" type="ORF">DXB38_02235</name>
</gene>
<evidence type="ECO:0000313" key="3">
    <source>
        <dbReference type="EMBL" id="RGN89951.1"/>
    </source>
</evidence>
<evidence type="ECO:0000313" key="11">
    <source>
        <dbReference type="Proteomes" id="UP000283928"/>
    </source>
</evidence>
<keyword evidence="2" id="KW-1133">Transmembrane helix</keyword>
<dbReference type="EMBL" id="QSJW01000001">
    <property type="protein sequence ID" value="RHE15681.1"/>
    <property type="molecule type" value="Genomic_DNA"/>
</dbReference>
<evidence type="ECO:0000313" key="10">
    <source>
        <dbReference type="Proteomes" id="UP000283585"/>
    </source>
</evidence>
<proteinExistence type="predicted"/>
<feature type="coiled-coil region" evidence="1">
    <location>
        <begin position="293"/>
        <end position="320"/>
    </location>
</feature>
<sequence length="337" mass="38650">MIFKPHPLSTSRLPASELEKDRKSCRKIGPCGVGKKAIYLNSFYIDRCYYIPFTAIRRVFKRVAMSKGGFSGRGVFASMPYLVVEYDDGQQKQCNFKYENQVDDLLNLLSAEQPQIRLLSEAAERKMEKQKAEMELELLSRLELTPQSEKAVKKLERAIDYLERKPQLSEALSQAAGRWRNYQCTSPSYRWVAMAITTLGFVAVAAGIYSFVVHNDFAVYFILFGIAAVFTFAGFSVLPTARNNRKAIMRLDEQAQKQMEEYIKGYPDFPLPARYAHPIVLRRMQRVIEQGRAEEIDQALIVVKEDLKALNSEVKVSQEEYDEVVAIKPMFLNAMYE</sequence>
<dbReference type="Proteomes" id="UP000284024">
    <property type="component" value="Unassembled WGS sequence"/>
</dbReference>
<feature type="transmembrane region" description="Helical" evidence="2">
    <location>
        <begin position="217"/>
        <end position="241"/>
    </location>
</feature>
<evidence type="ECO:0000313" key="9">
    <source>
        <dbReference type="Proteomes" id="UP000261105"/>
    </source>
</evidence>
<dbReference type="EMBL" id="QRJH01000002">
    <property type="protein sequence ID" value="RHH19987.1"/>
    <property type="molecule type" value="Genomic_DNA"/>
</dbReference>
<evidence type="ECO:0000313" key="8">
    <source>
        <dbReference type="EMBL" id="RHH19987.1"/>
    </source>
</evidence>
<evidence type="ECO:0000313" key="4">
    <source>
        <dbReference type="EMBL" id="RGQ04112.1"/>
    </source>
</evidence>
<dbReference type="Proteomes" id="UP000283585">
    <property type="component" value="Unassembled WGS sequence"/>
</dbReference>
<dbReference type="Proteomes" id="UP000261105">
    <property type="component" value="Unassembled WGS sequence"/>
</dbReference>
<evidence type="ECO:0000256" key="2">
    <source>
        <dbReference type="SAM" id="Phobius"/>
    </source>
</evidence>
<dbReference type="Proteomes" id="UP000283928">
    <property type="component" value="Unassembled WGS sequence"/>
</dbReference>
<keyword evidence="2" id="KW-0472">Membrane</keyword>
<organism evidence="3 9">
    <name type="scientific">Blautia obeum</name>
    <dbReference type="NCBI Taxonomy" id="40520"/>
    <lineage>
        <taxon>Bacteria</taxon>
        <taxon>Bacillati</taxon>
        <taxon>Bacillota</taxon>
        <taxon>Clostridia</taxon>
        <taxon>Lachnospirales</taxon>
        <taxon>Lachnospiraceae</taxon>
        <taxon>Blautia</taxon>
    </lineage>
</organism>
<dbReference type="Proteomes" id="UP000284644">
    <property type="component" value="Unassembled WGS sequence"/>
</dbReference>